<dbReference type="EMBL" id="JACHFL010000007">
    <property type="protein sequence ID" value="MBB5363855.1"/>
    <property type="molecule type" value="Genomic_DNA"/>
</dbReference>
<feature type="active site" description="Charge relay system" evidence="5">
    <location>
        <position position="197"/>
    </location>
</feature>
<dbReference type="PRINTS" id="PR00723">
    <property type="entry name" value="SUBTILISIN"/>
</dbReference>
<accession>A0A7W8NFL7</accession>
<dbReference type="EC" id="3.4.21.66" evidence="7"/>
<protein>
    <submittedName>
        <fullName evidence="7">Thermitase</fullName>
        <ecNumber evidence="7">3.4.21.66</ecNumber>
    </submittedName>
</protein>
<dbReference type="InterPro" id="IPR000209">
    <property type="entry name" value="Peptidase_S8/S53_dom"/>
</dbReference>
<keyword evidence="4 5" id="KW-0720">Serine protease</keyword>
<dbReference type="InterPro" id="IPR036852">
    <property type="entry name" value="Peptidase_S8/S53_dom_sf"/>
</dbReference>
<dbReference type="Pfam" id="PF00082">
    <property type="entry name" value="Peptidase_S8"/>
    <property type="match status" value="1"/>
</dbReference>
<dbReference type="PANTHER" id="PTHR43399:SF4">
    <property type="entry name" value="CELL WALL-ASSOCIATED PROTEASE"/>
    <property type="match status" value="1"/>
</dbReference>
<keyword evidence="8" id="KW-1185">Reference proteome</keyword>
<dbReference type="AlphaFoldDB" id="A0A7W8NFL7"/>
<comment type="caution">
    <text evidence="7">The sequence shown here is derived from an EMBL/GenBank/DDBJ whole genome shotgun (WGS) entry which is preliminary data.</text>
</comment>
<dbReference type="Proteomes" id="UP000552709">
    <property type="component" value="Unassembled WGS sequence"/>
</dbReference>
<dbReference type="GO" id="GO:0006508">
    <property type="term" value="P:proteolysis"/>
    <property type="evidence" value="ECO:0007669"/>
    <property type="project" value="UniProtKB-KW"/>
</dbReference>
<dbReference type="PROSITE" id="PS51892">
    <property type="entry name" value="SUBTILASE"/>
    <property type="match status" value="1"/>
</dbReference>
<gene>
    <name evidence="7" type="ORF">HNQ08_002962</name>
</gene>
<evidence type="ECO:0000256" key="5">
    <source>
        <dbReference type="PROSITE-ProRule" id="PRU01240"/>
    </source>
</evidence>
<name>A0A7W8NFL7_9DEIO</name>
<evidence type="ECO:0000259" key="6">
    <source>
        <dbReference type="Pfam" id="PF00082"/>
    </source>
</evidence>
<dbReference type="SUPFAM" id="SSF52743">
    <property type="entry name" value="Subtilisin-like"/>
    <property type="match status" value="1"/>
</dbReference>
<dbReference type="InterPro" id="IPR051048">
    <property type="entry name" value="Peptidase_S8/S53_subtilisin"/>
</dbReference>
<feature type="active site" description="Charge relay system" evidence="5">
    <location>
        <position position="7"/>
    </location>
</feature>
<evidence type="ECO:0000256" key="2">
    <source>
        <dbReference type="ARBA" id="ARBA00022670"/>
    </source>
</evidence>
<feature type="active site" description="Charge relay system" evidence="5">
    <location>
        <position position="47"/>
    </location>
</feature>
<comment type="similarity">
    <text evidence="1 5">Belongs to the peptidase S8 family.</text>
</comment>
<dbReference type="GO" id="GO:0004252">
    <property type="term" value="F:serine-type endopeptidase activity"/>
    <property type="evidence" value="ECO:0007669"/>
    <property type="project" value="UniProtKB-UniRule"/>
</dbReference>
<evidence type="ECO:0000313" key="7">
    <source>
        <dbReference type="EMBL" id="MBB5363855.1"/>
    </source>
</evidence>
<sequence>MTIALLDSGVDFTHPMLHGVLLPGHDFVDDDQNASEQGDETSRIYGHGTAVAGVLHQMAPAASILPLRVLGTDGSGQAAHVAQAIRLAVNQGARIINLSVAGPVSSEGVRAALQYAASRNVLVVAASGNNGGSVPQAPADALNQKNRLGAFGTSVTAVDRDGNLPSWSNRGGEVQAPGVDIQTSYPDRRMVTASGSSFAAPVVSGALALALAQGKEAQTLAAQLSTGKLLDAEALLK</sequence>
<dbReference type="PANTHER" id="PTHR43399">
    <property type="entry name" value="SUBTILISIN-RELATED"/>
    <property type="match status" value="1"/>
</dbReference>
<keyword evidence="2 5" id="KW-0645">Protease</keyword>
<keyword evidence="3 5" id="KW-0378">Hydrolase</keyword>
<evidence type="ECO:0000256" key="1">
    <source>
        <dbReference type="ARBA" id="ARBA00011073"/>
    </source>
</evidence>
<dbReference type="RefSeq" id="WP_184133468.1">
    <property type="nucleotide sequence ID" value="NZ_JACHFL010000007.1"/>
</dbReference>
<evidence type="ECO:0000256" key="3">
    <source>
        <dbReference type="ARBA" id="ARBA00022801"/>
    </source>
</evidence>
<dbReference type="InterPro" id="IPR023827">
    <property type="entry name" value="Peptidase_S8_Asp-AS"/>
</dbReference>
<reference evidence="7 8" key="1">
    <citation type="submission" date="2020-08" db="EMBL/GenBank/DDBJ databases">
        <title>Genomic Encyclopedia of Type Strains, Phase IV (KMG-IV): sequencing the most valuable type-strain genomes for metagenomic binning, comparative biology and taxonomic classification.</title>
        <authorList>
            <person name="Goeker M."/>
        </authorList>
    </citation>
    <scope>NUCLEOTIDE SEQUENCE [LARGE SCALE GENOMIC DNA]</scope>
    <source>
        <strain evidence="7 8">DSM 27939</strain>
    </source>
</reference>
<feature type="domain" description="Peptidase S8/S53" evidence="6">
    <location>
        <begin position="2"/>
        <end position="213"/>
    </location>
</feature>
<evidence type="ECO:0000313" key="8">
    <source>
        <dbReference type="Proteomes" id="UP000552709"/>
    </source>
</evidence>
<evidence type="ECO:0000256" key="4">
    <source>
        <dbReference type="ARBA" id="ARBA00022825"/>
    </source>
</evidence>
<dbReference type="InterPro" id="IPR015500">
    <property type="entry name" value="Peptidase_S8_subtilisin-rel"/>
</dbReference>
<proteinExistence type="inferred from homology"/>
<dbReference type="PROSITE" id="PS00136">
    <property type="entry name" value="SUBTILASE_ASP"/>
    <property type="match status" value="1"/>
</dbReference>
<organism evidence="7 8">
    <name type="scientific">Deinococcus humi</name>
    <dbReference type="NCBI Taxonomy" id="662880"/>
    <lineage>
        <taxon>Bacteria</taxon>
        <taxon>Thermotogati</taxon>
        <taxon>Deinococcota</taxon>
        <taxon>Deinococci</taxon>
        <taxon>Deinococcales</taxon>
        <taxon>Deinococcaceae</taxon>
        <taxon>Deinococcus</taxon>
    </lineage>
</organism>
<dbReference type="Gene3D" id="3.40.50.200">
    <property type="entry name" value="Peptidase S8/S53 domain"/>
    <property type="match status" value="1"/>
</dbReference>